<keyword evidence="3" id="KW-1185">Reference proteome</keyword>
<proteinExistence type="predicted"/>
<dbReference type="EMBL" id="JABEQM010000006">
    <property type="protein sequence ID" value="MBB2201691.1"/>
    <property type="molecule type" value="Genomic_DNA"/>
</dbReference>
<comment type="caution">
    <text evidence="2">The sequence shown here is derived from an EMBL/GenBank/DDBJ whole genome shotgun (WGS) entry which is preliminary data.</text>
</comment>
<evidence type="ECO:0000256" key="1">
    <source>
        <dbReference type="SAM" id="Phobius"/>
    </source>
</evidence>
<organism evidence="2 3">
    <name type="scientific">Gluconacetobacter tumulisoli</name>
    <dbReference type="NCBI Taxonomy" id="1286189"/>
    <lineage>
        <taxon>Bacteria</taxon>
        <taxon>Pseudomonadati</taxon>
        <taxon>Pseudomonadota</taxon>
        <taxon>Alphaproteobacteria</taxon>
        <taxon>Acetobacterales</taxon>
        <taxon>Acetobacteraceae</taxon>
        <taxon>Gluconacetobacter</taxon>
    </lineage>
</organism>
<keyword evidence="1" id="KW-0472">Membrane</keyword>
<dbReference type="AlphaFoldDB" id="A0A7W4K7E6"/>
<gene>
    <name evidence="2" type="ORF">HLH28_08905</name>
</gene>
<keyword evidence="1" id="KW-1133">Transmembrane helix</keyword>
<keyword evidence="1" id="KW-0812">Transmembrane</keyword>
<feature type="transmembrane region" description="Helical" evidence="1">
    <location>
        <begin position="12"/>
        <end position="29"/>
    </location>
</feature>
<accession>A0A7W4K7E6</accession>
<sequence length="109" mass="12335">MQIGRIIRRVVRMVVPPALFIGLTAYFGWNVMQGDHGLHSYAAQLHLLDEARAAQQDAISEQAAWSRRVRGLKESALDTDTLDERSRAMLNLGRPDELIVPYGPHDHLY</sequence>
<protein>
    <submittedName>
        <fullName evidence="2">Septation inhibitor protein</fullName>
    </submittedName>
</protein>
<name>A0A7W4K7E6_9PROT</name>
<dbReference type="RefSeq" id="WP_182957851.1">
    <property type="nucleotide sequence ID" value="NZ_JABEQM010000006.1"/>
</dbReference>
<evidence type="ECO:0000313" key="2">
    <source>
        <dbReference type="EMBL" id="MBB2201691.1"/>
    </source>
</evidence>
<evidence type="ECO:0000313" key="3">
    <source>
        <dbReference type="Proteomes" id="UP000578030"/>
    </source>
</evidence>
<dbReference type="Proteomes" id="UP000578030">
    <property type="component" value="Unassembled WGS sequence"/>
</dbReference>
<reference evidence="2 3" key="1">
    <citation type="submission" date="2020-04" db="EMBL/GenBank/DDBJ databases">
        <title>Description of novel Gluconacetobacter.</title>
        <authorList>
            <person name="Sombolestani A."/>
        </authorList>
    </citation>
    <scope>NUCLEOTIDE SEQUENCE [LARGE SCALE GENOMIC DNA]</scope>
    <source>
        <strain evidence="2 3">LMG 27802</strain>
    </source>
</reference>